<dbReference type="AlphaFoldDB" id="A0A9W8IF27"/>
<protein>
    <submittedName>
        <fullName evidence="1">Uncharacterized protein</fullName>
    </submittedName>
</protein>
<organism evidence="1 2">
    <name type="scientific">Coemansia aciculifera</name>
    <dbReference type="NCBI Taxonomy" id="417176"/>
    <lineage>
        <taxon>Eukaryota</taxon>
        <taxon>Fungi</taxon>
        <taxon>Fungi incertae sedis</taxon>
        <taxon>Zoopagomycota</taxon>
        <taxon>Kickxellomycotina</taxon>
        <taxon>Kickxellomycetes</taxon>
        <taxon>Kickxellales</taxon>
        <taxon>Kickxellaceae</taxon>
        <taxon>Coemansia</taxon>
    </lineage>
</organism>
<sequence>MAALQHMAQASTFQKLPGFILKKICQYTTLRHADHRKPSGVDESFRFTYRTDLFNSLCQEWTEVASELYFKDYYIEIRSDLNTVNGAHTLNTLDVPVTSIIPFTKIVYIDLDLVDIISGKALALLKNSLYSEATFSIARTVHFNFTNNGISNDECMMEYEKVAENLVCFIDTLKSMLPRLNKIRIIPGIADSTIHNNMYAGFVQFVELMSSHNKRSPIEVSWPTNASQSSPTVVTGLSSIDITKPKDVEIVEALIHRNSSTLNSLTMVNTPGETIINIFETPYGESVAYLMLEKLALTSMNKVPKPKYSLEDSPVLLPRLINLTIKWGHPFHDDVLFRGNNATLERVVLMVDIEFMAILNKFKVFGESNRPRLQHATLWNDPLSQGDKLEQGRLFSLFALGMASKVPSLLLQSRFPTDVFVNGITQQPAIHSLRRLKLINSTLSFGTLLTLIESLPNLHEIAIMKLAPEQKYSEMTPRILLEHLHTSYYPLSNQLQYVKYFAGNMSNSMGHDTMCSMFLALLCPRFTRFVVGGWLRKKYNRSIRKVIRTEPFIDYADRLGRLAFRDVGENNMSFKAKPLDIYKKKEH</sequence>
<comment type="caution">
    <text evidence="1">The sequence shown here is derived from an EMBL/GenBank/DDBJ whole genome shotgun (WGS) entry which is preliminary data.</text>
</comment>
<reference evidence="1" key="1">
    <citation type="submission" date="2022-07" db="EMBL/GenBank/DDBJ databases">
        <title>Phylogenomic reconstructions and comparative analyses of Kickxellomycotina fungi.</title>
        <authorList>
            <person name="Reynolds N.K."/>
            <person name="Stajich J.E."/>
            <person name="Barry K."/>
            <person name="Grigoriev I.V."/>
            <person name="Crous P."/>
            <person name="Smith M.E."/>
        </authorList>
    </citation>
    <scope>NUCLEOTIDE SEQUENCE</scope>
    <source>
        <strain evidence="1">RSA 476</strain>
    </source>
</reference>
<keyword evidence="2" id="KW-1185">Reference proteome</keyword>
<proteinExistence type="predicted"/>
<evidence type="ECO:0000313" key="2">
    <source>
        <dbReference type="Proteomes" id="UP001140074"/>
    </source>
</evidence>
<gene>
    <name evidence="1" type="ORF">GGH94_004585</name>
</gene>
<evidence type="ECO:0000313" key="1">
    <source>
        <dbReference type="EMBL" id="KAJ2861937.1"/>
    </source>
</evidence>
<name>A0A9W8IF27_9FUNG</name>
<accession>A0A9W8IF27</accession>
<dbReference type="EMBL" id="JANBUY010000194">
    <property type="protein sequence ID" value="KAJ2861937.1"/>
    <property type="molecule type" value="Genomic_DNA"/>
</dbReference>
<dbReference type="Proteomes" id="UP001140074">
    <property type="component" value="Unassembled WGS sequence"/>
</dbReference>